<reference evidence="1" key="1">
    <citation type="submission" date="2018-02" db="EMBL/GenBank/DDBJ databases">
        <title>Rhizophora mucronata_Transcriptome.</title>
        <authorList>
            <person name="Meera S.P."/>
            <person name="Sreeshan A."/>
            <person name="Augustine A."/>
        </authorList>
    </citation>
    <scope>NUCLEOTIDE SEQUENCE</scope>
    <source>
        <tissue evidence="1">Leaf</tissue>
    </source>
</reference>
<name>A0A2P2NFT8_RHIMU</name>
<sequence>MVLKPMATEGMNSNHLFTTHACHLIFSPFMTKDLMATPLHSIYLSKKK</sequence>
<organism evidence="1">
    <name type="scientific">Rhizophora mucronata</name>
    <name type="common">Asiatic mangrove</name>
    <dbReference type="NCBI Taxonomy" id="61149"/>
    <lineage>
        <taxon>Eukaryota</taxon>
        <taxon>Viridiplantae</taxon>
        <taxon>Streptophyta</taxon>
        <taxon>Embryophyta</taxon>
        <taxon>Tracheophyta</taxon>
        <taxon>Spermatophyta</taxon>
        <taxon>Magnoliopsida</taxon>
        <taxon>eudicotyledons</taxon>
        <taxon>Gunneridae</taxon>
        <taxon>Pentapetalae</taxon>
        <taxon>rosids</taxon>
        <taxon>fabids</taxon>
        <taxon>Malpighiales</taxon>
        <taxon>Rhizophoraceae</taxon>
        <taxon>Rhizophora</taxon>
    </lineage>
</organism>
<evidence type="ECO:0000313" key="1">
    <source>
        <dbReference type="EMBL" id="MBX41348.1"/>
    </source>
</evidence>
<proteinExistence type="predicted"/>
<accession>A0A2P2NFT8</accession>
<dbReference type="EMBL" id="GGEC01060864">
    <property type="protein sequence ID" value="MBX41348.1"/>
    <property type="molecule type" value="Transcribed_RNA"/>
</dbReference>
<dbReference type="AlphaFoldDB" id="A0A2P2NFT8"/>
<protein>
    <submittedName>
        <fullName evidence="1">Uncharacterized protein</fullName>
    </submittedName>
</protein>